<feature type="domain" description="DNA methylase adenine-specific" evidence="8">
    <location>
        <begin position="19"/>
        <end position="108"/>
    </location>
</feature>
<organism evidence="9">
    <name type="scientific">Escherichia coli</name>
    <dbReference type="NCBI Taxonomy" id="562"/>
    <lineage>
        <taxon>Bacteria</taxon>
        <taxon>Pseudomonadati</taxon>
        <taxon>Pseudomonadota</taxon>
        <taxon>Gammaproteobacteria</taxon>
        <taxon>Enterobacterales</taxon>
        <taxon>Enterobacteriaceae</taxon>
        <taxon>Escherichia</taxon>
    </lineage>
</organism>
<dbReference type="GO" id="GO:0009007">
    <property type="term" value="F:site-specific DNA-methyltransferase (adenine-specific) activity"/>
    <property type="evidence" value="ECO:0007669"/>
    <property type="project" value="UniProtKB-EC"/>
</dbReference>
<keyword evidence="3 9" id="KW-0489">Methyltransferase</keyword>
<dbReference type="SUPFAM" id="SSF53335">
    <property type="entry name" value="S-adenosyl-L-methionine-dependent methyltransferases"/>
    <property type="match status" value="1"/>
</dbReference>
<dbReference type="InterPro" id="IPR029063">
    <property type="entry name" value="SAM-dependent_MTases_sf"/>
</dbReference>
<protein>
    <recommendedName>
        <fullName evidence="2">site-specific DNA-methyltransferase (adenine-specific)</fullName>
        <ecNumber evidence="2">2.1.1.72</ecNumber>
    </recommendedName>
</protein>
<dbReference type="InterPro" id="IPR051537">
    <property type="entry name" value="DNA_Adenine_Mtase"/>
</dbReference>
<comment type="caution">
    <text evidence="9">The sequence shown here is derived from an EMBL/GenBank/DDBJ whole genome shotgun (WGS) entry which is preliminary data.</text>
</comment>
<evidence type="ECO:0000256" key="4">
    <source>
        <dbReference type="ARBA" id="ARBA00022679"/>
    </source>
</evidence>
<dbReference type="Pfam" id="PF02384">
    <property type="entry name" value="N6_Mtase"/>
    <property type="match status" value="1"/>
</dbReference>
<evidence type="ECO:0000256" key="7">
    <source>
        <dbReference type="ARBA" id="ARBA00047942"/>
    </source>
</evidence>
<dbReference type="PANTHER" id="PTHR42933:SF3">
    <property type="entry name" value="TYPE I RESTRICTION ENZYME MJAVIII METHYLASE SUBUNIT"/>
    <property type="match status" value="1"/>
</dbReference>
<evidence type="ECO:0000256" key="1">
    <source>
        <dbReference type="ARBA" id="ARBA00006594"/>
    </source>
</evidence>
<dbReference type="RefSeq" id="WP_163425794.1">
    <property type="nucleotide sequence ID" value="NZ_JAAIWJ010000208.1"/>
</dbReference>
<proteinExistence type="inferred from homology"/>
<gene>
    <name evidence="9" type="ORF">G4V01_24560</name>
</gene>
<keyword evidence="4" id="KW-0808">Transferase</keyword>
<dbReference type="GO" id="GO:0032259">
    <property type="term" value="P:methylation"/>
    <property type="evidence" value="ECO:0007669"/>
    <property type="project" value="UniProtKB-KW"/>
</dbReference>
<reference evidence="9" key="1">
    <citation type="journal article" date="2006" name="Food Microbiol.">
        <title>Occurrence of non-O157 shiga toxin-producing Escherichia coli in ready-to-eat food from supermarkets in Argentina.</title>
        <authorList>
            <person name="Balague C."/>
            <person name="Khan A.A."/>
            <person name="Fernandez L."/>
            <person name="Redolfi A.L."/>
            <person name="Aquili V."/>
            <person name="Voltattorni P."/>
            <person name="Hofer C."/>
            <person name="Ebner G."/>
            <person name="Duenas S."/>
            <person name="Cerniglia C.E."/>
        </authorList>
    </citation>
    <scope>NUCLEOTIDE SEQUENCE</scope>
    <source>
        <strain evidence="9">EC21</strain>
    </source>
</reference>
<dbReference type="GO" id="GO:0008170">
    <property type="term" value="F:N-methyltransferase activity"/>
    <property type="evidence" value="ECO:0007669"/>
    <property type="project" value="InterPro"/>
</dbReference>
<evidence type="ECO:0000256" key="3">
    <source>
        <dbReference type="ARBA" id="ARBA00022603"/>
    </source>
</evidence>
<dbReference type="AlphaFoldDB" id="A0A6G4CLY7"/>
<evidence type="ECO:0000256" key="5">
    <source>
        <dbReference type="ARBA" id="ARBA00022691"/>
    </source>
</evidence>
<feature type="non-terminal residue" evidence="9">
    <location>
        <position position="108"/>
    </location>
</feature>
<dbReference type="GO" id="GO:0003677">
    <property type="term" value="F:DNA binding"/>
    <property type="evidence" value="ECO:0007669"/>
    <property type="project" value="InterPro"/>
</dbReference>
<keyword evidence="5" id="KW-0949">S-adenosyl-L-methionine</keyword>
<comment type="catalytic activity">
    <reaction evidence="7">
        <text>a 2'-deoxyadenosine in DNA + S-adenosyl-L-methionine = an N(6)-methyl-2'-deoxyadenosine in DNA + S-adenosyl-L-homocysteine + H(+)</text>
        <dbReference type="Rhea" id="RHEA:15197"/>
        <dbReference type="Rhea" id="RHEA-COMP:12418"/>
        <dbReference type="Rhea" id="RHEA-COMP:12419"/>
        <dbReference type="ChEBI" id="CHEBI:15378"/>
        <dbReference type="ChEBI" id="CHEBI:57856"/>
        <dbReference type="ChEBI" id="CHEBI:59789"/>
        <dbReference type="ChEBI" id="CHEBI:90615"/>
        <dbReference type="ChEBI" id="CHEBI:90616"/>
        <dbReference type="EC" id="2.1.1.72"/>
    </reaction>
</comment>
<comment type="similarity">
    <text evidence="1">Belongs to the N(4)/N(6)-methyltransferase family.</text>
</comment>
<evidence type="ECO:0000259" key="8">
    <source>
        <dbReference type="Pfam" id="PF02384"/>
    </source>
</evidence>
<dbReference type="InterPro" id="IPR003356">
    <property type="entry name" value="DNA_methylase_A-5"/>
</dbReference>
<keyword evidence="6" id="KW-0680">Restriction system</keyword>
<dbReference type="PRINTS" id="PR00507">
    <property type="entry name" value="N12N6MTFRASE"/>
</dbReference>
<evidence type="ECO:0000256" key="6">
    <source>
        <dbReference type="ARBA" id="ARBA00022747"/>
    </source>
</evidence>
<evidence type="ECO:0000313" key="9">
    <source>
        <dbReference type="EMBL" id="NEZ09974.1"/>
    </source>
</evidence>
<feature type="non-terminal residue" evidence="9">
    <location>
        <position position="1"/>
    </location>
</feature>
<sequence length="108" mass="11853">YSLSHIHSLTEFYQYANSYQSLILRMVNESGRSGEYVTPSALVQLMVEMLSPTDGTSIYDPACGTGGLLIESARYIKGNSLNKNFNYSLIGNDTSSFACLISIVNLLI</sequence>
<name>A0A6G4CLY7_ECOLX</name>
<dbReference type="PANTHER" id="PTHR42933">
    <property type="entry name" value="SLR6095 PROTEIN"/>
    <property type="match status" value="1"/>
</dbReference>
<dbReference type="EC" id="2.1.1.72" evidence="2"/>
<reference evidence="9" key="2">
    <citation type="submission" date="2020-02" db="EMBL/GenBank/DDBJ databases">
        <authorList>
            <person name="Alotaibi K."/>
            <person name="Khan A."/>
        </authorList>
    </citation>
    <scope>NUCLEOTIDE SEQUENCE</scope>
    <source>
        <strain evidence="9">EC21</strain>
    </source>
</reference>
<dbReference type="EMBL" id="JAAIWJ010000208">
    <property type="protein sequence ID" value="NEZ09974.1"/>
    <property type="molecule type" value="Genomic_DNA"/>
</dbReference>
<dbReference type="GO" id="GO:0009307">
    <property type="term" value="P:DNA restriction-modification system"/>
    <property type="evidence" value="ECO:0007669"/>
    <property type="project" value="UniProtKB-KW"/>
</dbReference>
<evidence type="ECO:0000256" key="2">
    <source>
        <dbReference type="ARBA" id="ARBA00011900"/>
    </source>
</evidence>
<accession>A0A6G4CLY7</accession>
<dbReference type="Gene3D" id="3.40.50.150">
    <property type="entry name" value="Vaccinia Virus protein VP39"/>
    <property type="match status" value="1"/>
</dbReference>